<proteinExistence type="predicted"/>
<dbReference type="EMBL" id="JAJJMB010014829">
    <property type="protein sequence ID" value="KAI3857567.1"/>
    <property type="molecule type" value="Genomic_DNA"/>
</dbReference>
<feature type="non-terminal residue" evidence="2">
    <location>
        <position position="116"/>
    </location>
</feature>
<comment type="caution">
    <text evidence="2">The sequence shown here is derived from an EMBL/GenBank/DDBJ whole genome shotgun (WGS) entry which is preliminary data.</text>
</comment>
<reference evidence="2" key="1">
    <citation type="submission" date="2022-04" db="EMBL/GenBank/DDBJ databases">
        <title>A functionally conserved STORR gene fusion in Papaver species that diverged 16.8 million years ago.</title>
        <authorList>
            <person name="Catania T."/>
        </authorList>
    </citation>
    <scope>NUCLEOTIDE SEQUENCE</scope>
    <source>
        <strain evidence="2">S-188037</strain>
    </source>
</reference>
<dbReference type="Proteomes" id="UP001202328">
    <property type="component" value="Unassembled WGS sequence"/>
</dbReference>
<protein>
    <submittedName>
        <fullName evidence="2">Uncharacterized protein</fullName>
    </submittedName>
</protein>
<dbReference type="InterPro" id="IPR027410">
    <property type="entry name" value="TCP-1-like_intermed_sf"/>
</dbReference>
<keyword evidence="1" id="KW-1133">Transmembrane helix</keyword>
<gene>
    <name evidence="2" type="ORF">MKW98_028831</name>
</gene>
<name>A0AAD4S4C1_9MAGN</name>
<evidence type="ECO:0000313" key="2">
    <source>
        <dbReference type="EMBL" id="KAI3857567.1"/>
    </source>
</evidence>
<organism evidence="2 3">
    <name type="scientific">Papaver atlanticum</name>
    <dbReference type="NCBI Taxonomy" id="357466"/>
    <lineage>
        <taxon>Eukaryota</taxon>
        <taxon>Viridiplantae</taxon>
        <taxon>Streptophyta</taxon>
        <taxon>Embryophyta</taxon>
        <taxon>Tracheophyta</taxon>
        <taxon>Spermatophyta</taxon>
        <taxon>Magnoliopsida</taxon>
        <taxon>Ranunculales</taxon>
        <taxon>Papaveraceae</taxon>
        <taxon>Papaveroideae</taxon>
        <taxon>Papaver</taxon>
    </lineage>
</organism>
<keyword evidence="1" id="KW-0812">Transmembrane</keyword>
<dbReference type="AlphaFoldDB" id="A0AAD4S4C1"/>
<evidence type="ECO:0000313" key="3">
    <source>
        <dbReference type="Proteomes" id="UP001202328"/>
    </source>
</evidence>
<feature type="transmembrane region" description="Helical" evidence="1">
    <location>
        <begin position="50"/>
        <end position="70"/>
    </location>
</feature>
<evidence type="ECO:0000256" key="1">
    <source>
        <dbReference type="SAM" id="Phobius"/>
    </source>
</evidence>
<dbReference type="Gene3D" id="3.30.260.10">
    <property type="entry name" value="TCP-1-like chaperonin intermediate domain"/>
    <property type="match status" value="1"/>
</dbReference>
<accession>A0AAD4S4C1</accession>
<keyword evidence="3" id="KW-1185">Reference proteome</keyword>
<dbReference type="SUPFAM" id="SSF54849">
    <property type="entry name" value="GroEL-intermediate domain like"/>
    <property type="match status" value="1"/>
</dbReference>
<keyword evidence="1" id="KW-0472">Membrane</keyword>
<sequence>MRYIEQCANLRAVTIFTCGGNKIKMMIEETKRRIYDAICVARNLIRNNSIVYGLAIFGASMAGSCIGFLVHNRLRDSPDEALRMYDDACPILEEHEKEQIAFDLYRVAANVYIQLK</sequence>